<reference evidence="1" key="2">
    <citation type="submission" date="2021-12" db="EMBL/GenBank/DDBJ databases">
        <title>Resequencing data analysis of finger millet.</title>
        <authorList>
            <person name="Hatakeyama M."/>
            <person name="Aluri S."/>
            <person name="Balachadran M.T."/>
            <person name="Sivarajan S.R."/>
            <person name="Poveda L."/>
            <person name="Shimizu-Inatsugi R."/>
            <person name="Schlapbach R."/>
            <person name="Sreeman S.M."/>
            <person name="Shimizu K.K."/>
        </authorList>
    </citation>
    <scope>NUCLEOTIDE SEQUENCE</scope>
</reference>
<name>A0AAV5BDZ9_ELECO</name>
<dbReference type="Proteomes" id="UP001054889">
    <property type="component" value="Unassembled WGS sequence"/>
</dbReference>
<dbReference type="AlphaFoldDB" id="A0AAV5BDZ9"/>
<gene>
    <name evidence="1" type="primary">ga00308</name>
    <name evidence="1" type="ORF">PR202_ga00308</name>
</gene>
<dbReference type="EMBL" id="BQKI01000001">
    <property type="protein sequence ID" value="GJM84621.1"/>
    <property type="molecule type" value="Genomic_DNA"/>
</dbReference>
<protein>
    <submittedName>
        <fullName evidence="1">Uncharacterized protein</fullName>
    </submittedName>
</protein>
<keyword evidence="2" id="KW-1185">Reference proteome</keyword>
<organism evidence="1 2">
    <name type="scientific">Eleusine coracana subsp. coracana</name>
    <dbReference type="NCBI Taxonomy" id="191504"/>
    <lineage>
        <taxon>Eukaryota</taxon>
        <taxon>Viridiplantae</taxon>
        <taxon>Streptophyta</taxon>
        <taxon>Embryophyta</taxon>
        <taxon>Tracheophyta</taxon>
        <taxon>Spermatophyta</taxon>
        <taxon>Magnoliopsida</taxon>
        <taxon>Liliopsida</taxon>
        <taxon>Poales</taxon>
        <taxon>Poaceae</taxon>
        <taxon>PACMAD clade</taxon>
        <taxon>Chloridoideae</taxon>
        <taxon>Cynodonteae</taxon>
        <taxon>Eleusininae</taxon>
        <taxon>Eleusine</taxon>
    </lineage>
</organism>
<evidence type="ECO:0000313" key="1">
    <source>
        <dbReference type="EMBL" id="GJM84621.1"/>
    </source>
</evidence>
<evidence type="ECO:0000313" key="2">
    <source>
        <dbReference type="Proteomes" id="UP001054889"/>
    </source>
</evidence>
<accession>A0AAV5BDZ9</accession>
<comment type="caution">
    <text evidence="1">The sequence shown here is derived from an EMBL/GenBank/DDBJ whole genome shotgun (WGS) entry which is preliminary data.</text>
</comment>
<sequence length="92" mass="10324">MVVSLLRQIKDALGPLHGKGEVIQDLEFALITKGDMTRREALWLEAIRLIAREGFISGFAMYSFLGWFGQGIGALETVEGSIYELFKIHHIC</sequence>
<reference evidence="1" key="1">
    <citation type="journal article" date="2018" name="DNA Res.">
        <title>Multiple hybrid de novo genome assembly of finger millet, an orphan allotetraploid crop.</title>
        <authorList>
            <person name="Hatakeyama M."/>
            <person name="Aluri S."/>
            <person name="Balachadran M.T."/>
            <person name="Sivarajan S.R."/>
            <person name="Patrignani A."/>
            <person name="Gruter S."/>
            <person name="Poveda L."/>
            <person name="Shimizu-Inatsugi R."/>
            <person name="Baeten J."/>
            <person name="Francoijs K.J."/>
            <person name="Nataraja K.N."/>
            <person name="Reddy Y.A.N."/>
            <person name="Phadnis S."/>
            <person name="Ravikumar R.L."/>
            <person name="Schlapbach R."/>
            <person name="Sreeman S.M."/>
            <person name="Shimizu K.K."/>
        </authorList>
    </citation>
    <scope>NUCLEOTIDE SEQUENCE</scope>
</reference>
<proteinExistence type="predicted"/>